<protein>
    <submittedName>
        <fullName evidence="1">Uncharacterized protein</fullName>
    </submittedName>
</protein>
<keyword evidence="2" id="KW-1185">Reference proteome</keyword>
<evidence type="ECO:0000313" key="1">
    <source>
        <dbReference type="EMBL" id="KAH3802942.1"/>
    </source>
</evidence>
<sequence length="78" mass="8400">MAVTEGAVVVAAGVEEDFSAAEKEATLARKAAVEEEVVAVPLEAKGARELPVAQYNSGRRCIRILIWTLQTTDDENQN</sequence>
<reference evidence="1" key="2">
    <citation type="submission" date="2020-11" db="EMBL/GenBank/DDBJ databases">
        <authorList>
            <person name="McCartney M.A."/>
            <person name="Auch B."/>
            <person name="Kono T."/>
            <person name="Mallez S."/>
            <person name="Becker A."/>
            <person name="Gohl D.M."/>
            <person name="Silverstein K.A.T."/>
            <person name="Koren S."/>
            <person name="Bechman K.B."/>
            <person name="Herman A."/>
            <person name="Abrahante J.E."/>
            <person name="Garbe J."/>
        </authorList>
    </citation>
    <scope>NUCLEOTIDE SEQUENCE</scope>
    <source>
        <strain evidence="1">Duluth1</strain>
        <tissue evidence="1">Whole animal</tissue>
    </source>
</reference>
<reference evidence="1" key="1">
    <citation type="journal article" date="2019" name="bioRxiv">
        <title>The Genome of the Zebra Mussel, Dreissena polymorpha: A Resource for Invasive Species Research.</title>
        <authorList>
            <person name="McCartney M.A."/>
            <person name="Auch B."/>
            <person name="Kono T."/>
            <person name="Mallez S."/>
            <person name="Zhang Y."/>
            <person name="Obille A."/>
            <person name="Becker A."/>
            <person name="Abrahante J.E."/>
            <person name="Garbe J."/>
            <person name="Badalamenti J.P."/>
            <person name="Herman A."/>
            <person name="Mangelson H."/>
            <person name="Liachko I."/>
            <person name="Sullivan S."/>
            <person name="Sone E.D."/>
            <person name="Koren S."/>
            <person name="Silverstein K.A.T."/>
            <person name="Beckman K.B."/>
            <person name="Gohl D.M."/>
        </authorList>
    </citation>
    <scope>NUCLEOTIDE SEQUENCE</scope>
    <source>
        <strain evidence="1">Duluth1</strain>
        <tissue evidence="1">Whole animal</tissue>
    </source>
</reference>
<accession>A0A9D4JCJ6</accession>
<name>A0A9D4JCJ6_DREPO</name>
<dbReference type="AlphaFoldDB" id="A0A9D4JCJ6"/>
<comment type="caution">
    <text evidence="1">The sequence shown here is derived from an EMBL/GenBank/DDBJ whole genome shotgun (WGS) entry which is preliminary data.</text>
</comment>
<dbReference type="Proteomes" id="UP000828390">
    <property type="component" value="Unassembled WGS sequence"/>
</dbReference>
<organism evidence="1 2">
    <name type="scientific">Dreissena polymorpha</name>
    <name type="common">Zebra mussel</name>
    <name type="synonym">Mytilus polymorpha</name>
    <dbReference type="NCBI Taxonomy" id="45954"/>
    <lineage>
        <taxon>Eukaryota</taxon>
        <taxon>Metazoa</taxon>
        <taxon>Spiralia</taxon>
        <taxon>Lophotrochozoa</taxon>
        <taxon>Mollusca</taxon>
        <taxon>Bivalvia</taxon>
        <taxon>Autobranchia</taxon>
        <taxon>Heteroconchia</taxon>
        <taxon>Euheterodonta</taxon>
        <taxon>Imparidentia</taxon>
        <taxon>Neoheterodontei</taxon>
        <taxon>Myida</taxon>
        <taxon>Dreissenoidea</taxon>
        <taxon>Dreissenidae</taxon>
        <taxon>Dreissena</taxon>
    </lineage>
</organism>
<proteinExistence type="predicted"/>
<evidence type="ECO:0000313" key="2">
    <source>
        <dbReference type="Proteomes" id="UP000828390"/>
    </source>
</evidence>
<gene>
    <name evidence="1" type="ORF">DPMN_156640</name>
</gene>
<dbReference type="EMBL" id="JAIWYP010000007">
    <property type="protein sequence ID" value="KAH3802942.1"/>
    <property type="molecule type" value="Genomic_DNA"/>
</dbReference>